<reference evidence="3" key="1">
    <citation type="submission" date="2023-10" db="EMBL/GenBank/DDBJ databases">
        <authorList>
            <person name="Chen Y."/>
            <person name="Shah S."/>
            <person name="Dougan E. K."/>
            <person name="Thang M."/>
            <person name="Chan C."/>
        </authorList>
    </citation>
    <scope>NUCLEOTIDE SEQUENCE [LARGE SCALE GENOMIC DNA]</scope>
</reference>
<accession>A0ABN9UQF9</accession>
<evidence type="ECO:0000313" key="4">
    <source>
        <dbReference type="Proteomes" id="UP001189429"/>
    </source>
</evidence>
<evidence type="ECO:0000256" key="1">
    <source>
        <dbReference type="SAM" id="MobiDB-lite"/>
    </source>
</evidence>
<evidence type="ECO:0000313" key="3">
    <source>
        <dbReference type="EMBL" id="CAK0862216.1"/>
    </source>
</evidence>
<feature type="compositionally biased region" description="Acidic residues" evidence="1">
    <location>
        <begin position="125"/>
        <end position="134"/>
    </location>
</feature>
<protein>
    <recommendedName>
        <fullName evidence="2">CHAT domain-containing protein</fullName>
    </recommendedName>
</protein>
<organism evidence="3 4">
    <name type="scientific">Prorocentrum cordatum</name>
    <dbReference type="NCBI Taxonomy" id="2364126"/>
    <lineage>
        <taxon>Eukaryota</taxon>
        <taxon>Sar</taxon>
        <taxon>Alveolata</taxon>
        <taxon>Dinophyceae</taxon>
        <taxon>Prorocentrales</taxon>
        <taxon>Prorocentraceae</taxon>
        <taxon>Prorocentrum</taxon>
    </lineage>
</organism>
<feature type="region of interest" description="Disordered" evidence="1">
    <location>
        <begin position="816"/>
        <end position="863"/>
    </location>
</feature>
<gene>
    <name evidence="3" type="ORF">PCOR1329_LOCUS50691</name>
</gene>
<feature type="region of interest" description="Disordered" evidence="1">
    <location>
        <begin position="112"/>
        <end position="140"/>
    </location>
</feature>
<feature type="compositionally biased region" description="Low complexity" evidence="1">
    <location>
        <begin position="449"/>
        <end position="459"/>
    </location>
</feature>
<feature type="compositionally biased region" description="Gly residues" evidence="1">
    <location>
        <begin position="524"/>
        <end position="533"/>
    </location>
</feature>
<dbReference type="Proteomes" id="UP001189429">
    <property type="component" value="Unassembled WGS sequence"/>
</dbReference>
<proteinExistence type="predicted"/>
<feature type="domain" description="CHAT" evidence="2">
    <location>
        <begin position="569"/>
        <end position="782"/>
    </location>
</feature>
<sequence length="945" mass="96547">ARRLEVAVAGHASAVSVRWGDGAAAPGAPGKAAPGSGLQVTEVEVISTTQAVCADNHGLTAVGPSLCPDEPGALLGCDDVGPGDLCEGSGECFTDDFLDNCGGYDVYLKSEAQQPLRPEEGRWEAEEEEEEEEPVAAGAEGGDSRLYHAVDSHDNLSWDDDAPEPGLYIEAEGGARLDSRRAMATALATREAGQAVRRGRLAGGSEEAAEPPVGVASLIGLPVAYGEDSSAWTAGPAHATSETVTSITTTYSLTGSTRRLQWTVTSTTTFSTEEQGHAPAAAAPAPEPAAWAPAARRRPRAPRGAPAPPQTAPAAAQVLGSVRAGDGAGTVGLAAVAPADAGLDPLPEVPGFLASSGGPAAREAAERTVTWQLAVIGAIAAVAVLLRPWKAATLPQIAYDHLPDVDTEAPLAIGAPQGDWWDDGAHSGDALPMAGVGLGASGPRVFHIGSPRSSPAQSRSPPPGQRLPGGRRQRALPLSPSETEPEGEPSGASCASSRAGSPGRPGECSTACSSGSLAATTSAGGEGSPGCGAGAAPQAEPPQPRGQLAAAAGRCRERRGAVAGGRVVLLHASPLVIRNPQRPGHLIKVDELAVEREWDVMVQAYDQAAQGLRGGGAVPRGGSARWQRPGVSLSAELLTSTSLQHNLVPVSGDASPRVLHLSAHGFQGDLLLEDGRGTAQVFSADQLEGLLRLRDPEPEPPEGGGRGRGGLRLVLLNACSLASVGRQLERSGVPHVIGTSVDLLDSDSHCFLRALYSYLFAGSSVCRAFQAARVALLNSAQASSRSAAGHFFLLPEDGDHSEVLFRPQRPAALPAAAAPWPADCEDGGSSSGHAAEWDGSSTGGEESGSAPSERGARDCQRGAGSGSDELSFALALIPALWRLSLALGSGGRISLSRGREACILPRSEVRGSLAHGGRRLVRTQAVSVSASVSVPWQTRLFGDPG</sequence>
<feature type="region of interest" description="Disordered" evidence="1">
    <location>
        <begin position="268"/>
        <end position="314"/>
    </location>
</feature>
<dbReference type="InterPro" id="IPR024983">
    <property type="entry name" value="CHAT_dom"/>
</dbReference>
<feature type="region of interest" description="Disordered" evidence="1">
    <location>
        <begin position="442"/>
        <end position="552"/>
    </location>
</feature>
<keyword evidence="4" id="KW-1185">Reference proteome</keyword>
<evidence type="ECO:0000259" key="2">
    <source>
        <dbReference type="Pfam" id="PF12770"/>
    </source>
</evidence>
<feature type="compositionally biased region" description="Low complexity" evidence="1">
    <location>
        <begin position="475"/>
        <end position="523"/>
    </location>
</feature>
<dbReference type="EMBL" id="CAUYUJ010016137">
    <property type="protein sequence ID" value="CAK0862216.1"/>
    <property type="molecule type" value="Genomic_DNA"/>
</dbReference>
<dbReference type="Pfam" id="PF12770">
    <property type="entry name" value="CHAT"/>
    <property type="match status" value="1"/>
</dbReference>
<feature type="compositionally biased region" description="Low complexity" evidence="1">
    <location>
        <begin position="268"/>
        <end position="294"/>
    </location>
</feature>
<name>A0ABN9UQF9_9DINO</name>
<feature type="non-terminal residue" evidence="3">
    <location>
        <position position="1"/>
    </location>
</feature>
<comment type="caution">
    <text evidence="3">The sequence shown here is derived from an EMBL/GenBank/DDBJ whole genome shotgun (WGS) entry which is preliminary data.</text>
</comment>